<dbReference type="EMBL" id="JAOVZW010000001">
    <property type="protein sequence ID" value="MCX8522534.1"/>
    <property type="molecule type" value="Genomic_DNA"/>
</dbReference>
<gene>
    <name evidence="1" type="ORF">OF897_01165</name>
</gene>
<dbReference type="RefSeq" id="WP_267263859.1">
    <property type="nucleotide sequence ID" value="NZ_JAOVZW010000001.1"/>
</dbReference>
<evidence type="ECO:0000313" key="2">
    <source>
        <dbReference type="Proteomes" id="UP001073122"/>
    </source>
</evidence>
<keyword evidence="2" id="KW-1185">Reference proteome</keyword>
<proteinExistence type="predicted"/>
<sequence length="174" mass="20707">MKLKLLIAALILNFCFYFGQKIEIVNIEKTIENESTHYILYCELINNSNEEIILPLPTDHPGKLNPNEYNYFYKVEVSPKNSIDQWEVPPYQLQEIRKLNIEDFVIAKPKEKVKFQINTEYIIFYNRRFNKNLPPKSIKLIYKPSDIDKERNLSSQLQGLKIYSQKIVSKKYKL</sequence>
<evidence type="ECO:0000313" key="1">
    <source>
        <dbReference type="EMBL" id="MCX8522534.1"/>
    </source>
</evidence>
<protein>
    <submittedName>
        <fullName evidence="1">Uncharacterized protein</fullName>
    </submittedName>
</protein>
<dbReference type="Proteomes" id="UP001073122">
    <property type="component" value="Unassembled WGS sequence"/>
</dbReference>
<accession>A0ABT3XQZ5</accession>
<name>A0ABT3XQZ5_9FLAO</name>
<comment type="caution">
    <text evidence="1">The sequence shown here is derived from an EMBL/GenBank/DDBJ whole genome shotgun (WGS) entry which is preliminary data.</text>
</comment>
<reference evidence="1" key="1">
    <citation type="submission" date="2022-10" db="EMBL/GenBank/DDBJ databases">
        <title>Chryseobacterium sp. nov., a novel bacterial species.</title>
        <authorList>
            <person name="Cao Y."/>
        </authorList>
    </citation>
    <scope>NUCLEOTIDE SEQUENCE</scope>
    <source>
        <strain evidence="1">CCTCC AB2015118</strain>
    </source>
</reference>
<organism evidence="1 2">
    <name type="scientific">Chryseobacterium formosus</name>
    <dbReference type="NCBI Taxonomy" id="1537363"/>
    <lineage>
        <taxon>Bacteria</taxon>
        <taxon>Pseudomonadati</taxon>
        <taxon>Bacteroidota</taxon>
        <taxon>Flavobacteriia</taxon>
        <taxon>Flavobacteriales</taxon>
        <taxon>Weeksellaceae</taxon>
        <taxon>Chryseobacterium group</taxon>
        <taxon>Chryseobacterium</taxon>
    </lineage>
</organism>